<evidence type="ECO:0000313" key="1">
    <source>
        <dbReference type="EMBL" id="BAY80725.1"/>
    </source>
</evidence>
<proteinExistence type="predicted"/>
<protein>
    <submittedName>
        <fullName evidence="1">Uncharacterized protein</fullName>
    </submittedName>
</protein>
<dbReference type="EMBL" id="AP018227">
    <property type="protein sequence ID" value="BAY80725.1"/>
    <property type="molecule type" value="Genomic_DNA"/>
</dbReference>
<organism evidence="1 2">
    <name type="scientific">Calothrix parasitica NIES-267</name>
    <dbReference type="NCBI Taxonomy" id="1973488"/>
    <lineage>
        <taxon>Bacteria</taxon>
        <taxon>Bacillati</taxon>
        <taxon>Cyanobacteriota</taxon>
        <taxon>Cyanophyceae</taxon>
        <taxon>Nostocales</taxon>
        <taxon>Calotrichaceae</taxon>
        <taxon>Calothrix</taxon>
    </lineage>
</organism>
<accession>A0A1Z4LHL2</accession>
<sequence>MSFGNFTVPIDNRVESRLVAIANLNPANPDLTYITYCYFPRNASSANLLRYRFEAVLAHTQR</sequence>
<name>A0A1Z4LHL2_9CYAN</name>
<keyword evidence="2" id="KW-1185">Reference proteome</keyword>
<reference evidence="1 2" key="1">
    <citation type="submission" date="2017-06" db="EMBL/GenBank/DDBJ databases">
        <title>Genome sequencing of cyanobaciteial culture collection at National Institute for Environmental Studies (NIES).</title>
        <authorList>
            <person name="Hirose Y."/>
            <person name="Shimura Y."/>
            <person name="Fujisawa T."/>
            <person name="Nakamura Y."/>
            <person name="Kawachi M."/>
        </authorList>
    </citation>
    <scope>NUCLEOTIDE SEQUENCE [LARGE SCALE GENOMIC DNA]</scope>
    <source>
        <strain evidence="1 2">NIES-267</strain>
    </source>
</reference>
<dbReference type="Proteomes" id="UP000218418">
    <property type="component" value="Chromosome"/>
</dbReference>
<evidence type="ECO:0000313" key="2">
    <source>
        <dbReference type="Proteomes" id="UP000218418"/>
    </source>
</evidence>
<dbReference type="AlphaFoldDB" id="A0A1Z4LHL2"/>
<gene>
    <name evidence="1" type="ORF">NIES267_01820</name>
</gene>